<evidence type="ECO:0000313" key="2">
    <source>
        <dbReference type="Proteomes" id="UP000245697"/>
    </source>
</evidence>
<dbReference type="CDD" id="cd02980">
    <property type="entry name" value="TRX_Fd_family"/>
    <property type="match status" value="1"/>
</dbReference>
<accession>A0A316F4J4</accession>
<sequence length="113" mass="11985">MPAPVTPRTPEVTVLFCDGHRCAALRHRTDTGSAGGEAATLLGALREAVRGTRHAVLIRSECLRVCTRAPAVAVIRPDVVPGEARRGSLFGPVENPAQVRHLLDSVSRADGSR</sequence>
<dbReference type="EMBL" id="QGGR01000019">
    <property type="protein sequence ID" value="PWK40526.1"/>
    <property type="molecule type" value="Genomic_DNA"/>
</dbReference>
<gene>
    <name evidence="1" type="ORF">BC793_119134</name>
</gene>
<proteinExistence type="predicted"/>
<reference evidence="1 2" key="1">
    <citation type="submission" date="2018-05" db="EMBL/GenBank/DDBJ databases">
        <title>Genomic Encyclopedia of Archaeal and Bacterial Type Strains, Phase II (KMG-II): from individual species to whole genera.</title>
        <authorList>
            <person name="Goeker M."/>
        </authorList>
    </citation>
    <scope>NUCLEOTIDE SEQUENCE [LARGE SCALE GENOMIC DNA]</scope>
    <source>
        <strain evidence="1 2">DSM 45184</strain>
    </source>
</reference>
<name>A0A316F4J4_9ACTN</name>
<evidence type="ECO:0000313" key="1">
    <source>
        <dbReference type="EMBL" id="PWK40526.1"/>
    </source>
</evidence>
<organism evidence="1 2">
    <name type="scientific">Actinoplanes xinjiangensis</name>
    <dbReference type="NCBI Taxonomy" id="512350"/>
    <lineage>
        <taxon>Bacteria</taxon>
        <taxon>Bacillati</taxon>
        <taxon>Actinomycetota</taxon>
        <taxon>Actinomycetes</taxon>
        <taxon>Micromonosporales</taxon>
        <taxon>Micromonosporaceae</taxon>
        <taxon>Actinoplanes</taxon>
    </lineage>
</organism>
<dbReference type="AlphaFoldDB" id="A0A316F4J4"/>
<comment type="caution">
    <text evidence="1">The sequence shown here is derived from an EMBL/GenBank/DDBJ whole genome shotgun (WGS) entry which is preliminary data.</text>
</comment>
<protein>
    <submittedName>
        <fullName evidence="1">Prepilin-type processing-associated H-X9-DG protein</fullName>
    </submittedName>
</protein>
<keyword evidence="2" id="KW-1185">Reference proteome</keyword>
<dbReference type="RefSeq" id="WP_109599875.1">
    <property type="nucleotide sequence ID" value="NZ_BONA01000071.1"/>
</dbReference>
<dbReference type="OrthoDB" id="3398312at2"/>
<dbReference type="Proteomes" id="UP000245697">
    <property type="component" value="Unassembled WGS sequence"/>
</dbReference>